<dbReference type="EMBL" id="BMAO01024117">
    <property type="protein sequence ID" value="GFQ93062.1"/>
    <property type="molecule type" value="Genomic_DNA"/>
</dbReference>
<dbReference type="Proteomes" id="UP000887116">
    <property type="component" value="Unassembled WGS sequence"/>
</dbReference>
<proteinExistence type="predicted"/>
<organism evidence="1 2">
    <name type="scientific">Trichonephila clavata</name>
    <name type="common">Joro spider</name>
    <name type="synonym">Nephila clavata</name>
    <dbReference type="NCBI Taxonomy" id="2740835"/>
    <lineage>
        <taxon>Eukaryota</taxon>
        <taxon>Metazoa</taxon>
        <taxon>Ecdysozoa</taxon>
        <taxon>Arthropoda</taxon>
        <taxon>Chelicerata</taxon>
        <taxon>Arachnida</taxon>
        <taxon>Araneae</taxon>
        <taxon>Araneomorphae</taxon>
        <taxon>Entelegynae</taxon>
        <taxon>Araneoidea</taxon>
        <taxon>Nephilidae</taxon>
        <taxon>Trichonephila</taxon>
    </lineage>
</organism>
<keyword evidence="2" id="KW-1185">Reference proteome</keyword>
<gene>
    <name evidence="1" type="ORF">TNCT_473481</name>
</gene>
<dbReference type="AlphaFoldDB" id="A0A8X6IER1"/>
<accession>A0A8X6IER1</accession>
<evidence type="ECO:0000313" key="2">
    <source>
        <dbReference type="Proteomes" id="UP000887116"/>
    </source>
</evidence>
<evidence type="ECO:0000313" key="1">
    <source>
        <dbReference type="EMBL" id="GFQ93062.1"/>
    </source>
</evidence>
<comment type="caution">
    <text evidence="1">The sequence shown here is derived from an EMBL/GenBank/DDBJ whole genome shotgun (WGS) entry which is preliminary data.</text>
</comment>
<sequence length="83" mass="9802">MQISEERRREGFSLRRRTLVSANSCRLNDFPADCEDKFVQFQRHVIYLRKRYAYEFSDIGNANESFEHFDTNFAVNSKGGSLE</sequence>
<reference evidence="1" key="1">
    <citation type="submission" date="2020-07" db="EMBL/GenBank/DDBJ databases">
        <title>Multicomponent nature underlies the extraordinary mechanical properties of spider dragline silk.</title>
        <authorList>
            <person name="Kono N."/>
            <person name="Nakamura H."/>
            <person name="Mori M."/>
            <person name="Yoshida Y."/>
            <person name="Ohtoshi R."/>
            <person name="Malay A.D."/>
            <person name="Moran D.A.P."/>
            <person name="Tomita M."/>
            <person name="Numata K."/>
            <person name="Arakawa K."/>
        </authorList>
    </citation>
    <scope>NUCLEOTIDE SEQUENCE</scope>
</reference>
<protein>
    <submittedName>
        <fullName evidence="1">Uncharacterized protein</fullName>
    </submittedName>
</protein>
<name>A0A8X6IER1_TRICU</name>